<protein>
    <submittedName>
        <fullName evidence="1">Uncharacterized protein</fullName>
    </submittedName>
</protein>
<dbReference type="KEGG" id="gob:Gobs_4591"/>
<dbReference type="HOGENOM" id="CLU_3290251_0_0_11"/>
<evidence type="ECO:0000313" key="2">
    <source>
        <dbReference type="Proteomes" id="UP000001382"/>
    </source>
</evidence>
<gene>
    <name evidence="1" type="ordered locus">Gobs_4591</name>
</gene>
<reference evidence="1 2" key="1">
    <citation type="journal article" date="2010" name="Stand. Genomic Sci.">
        <title>Complete genome sequence of Geodermatophilus obscurus type strain (G-20).</title>
        <authorList>
            <person name="Ivanova N."/>
            <person name="Sikorski J."/>
            <person name="Jando M."/>
            <person name="Munk C."/>
            <person name="Lapidus A."/>
            <person name="Glavina Del Rio T."/>
            <person name="Copeland A."/>
            <person name="Tice H."/>
            <person name="Cheng J.-F."/>
            <person name="Lucas S."/>
            <person name="Chen F."/>
            <person name="Nolan M."/>
            <person name="Bruce D."/>
            <person name="Goodwin L."/>
            <person name="Pitluck S."/>
            <person name="Mavromatis K."/>
            <person name="Mikhailova N."/>
            <person name="Pati A."/>
            <person name="Chen A."/>
            <person name="Palaniappan K."/>
            <person name="Land M."/>
            <person name="Hauser L."/>
            <person name="Chang Y.-J."/>
            <person name="Jeffries C.D."/>
            <person name="Meincke L."/>
            <person name="Brettin T."/>
            <person name="Detter J.C."/>
            <person name="Detter J.C."/>
            <person name="Rohde M."/>
            <person name="Goeker M."/>
            <person name="Bristow J."/>
            <person name="Eisen J.A."/>
            <person name="Markowitz V."/>
            <person name="Hugenholtz P."/>
            <person name="Kyrpides N.C."/>
            <person name="Klenk H.-P."/>
        </authorList>
    </citation>
    <scope>NUCLEOTIDE SEQUENCE [LARGE SCALE GENOMIC DNA]</scope>
    <source>
        <strain evidence="2">ATCC 25078 / DSM 43160 / JCM 3152 / KCC A-0152 / KCTC 9177 / NBRC 13315 / NRRL B-3577 / G-20</strain>
    </source>
</reference>
<dbReference type="AlphaFoldDB" id="D2S4J0"/>
<name>D2S4J0_GEOOG</name>
<sequence>MPWQVCSEQQRRSVTGGYRVRVVLRSGAPVPAARRPEGRS</sequence>
<organism evidence="1 2">
    <name type="scientific">Geodermatophilus obscurus (strain ATCC 25078 / DSM 43160 / JCM 3152 / CCUG 61914 / KCC A-0152 / KCTC 9177 / NBRC 13315 / NRRL B-3577 / G-20)</name>
    <dbReference type="NCBI Taxonomy" id="526225"/>
    <lineage>
        <taxon>Bacteria</taxon>
        <taxon>Bacillati</taxon>
        <taxon>Actinomycetota</taxon>
        <taxon>Actinomycetes</taxon>
        <taxon>Geodermatophilales</taxon>
        <taxon>Geodermatophilaceae</taxon>
        <taxon>Geodermatophilus</taxon>
    </lineage>
</organism>
<reference evidence="2" key="2">
    <citation type="submission" date="2010-01" db="EMBL/GenBank/DDBJ databases">
        <title>The complete genome of Geodermatophilus obscurus DSM 43160.</title>
        <authorList>
            <consortium name="US DOE Joint Genome Institute (JGI-PGF)"/>
            <person name="Lucas S."/>
            <person name="Copeland A."/>
            <person name="Lapidus A."/>
            <person name="Glavina del Rio T."/>
            <person name="Dalin E."/>
            <person name="Tice H."/>
            <person name="Bruce D."/>
            <person name="Goodwin L."/>
            <person name="Pitluck S."/>
            <person name="Kyrpides N."/>
            <person name="Mavromatis K."/>
            <person name="Ivanova N."/>
            <person name="Munk A.C."/>
            <person name="Brettin T."/>
            <person name="Detter J.C."/>
            <person name="Han C."/>
            <person name="Larimer F."/>
            <person name="Land M."/>
            <person name="Hauser L."/>
            <person name="Markowitz V."/>
            <person name="Cheng J.-F."/>
            <person name="Hugenholtz P."/>
            <person name="Woyke T."/>
            <person name="Wu D."/>
            <person name="Jando M."/>
            <person name="Schneider S."/>
            <person name="Klenk H.-P."/>
            <person name="Eisen J.A."/>
        </authorList>
    </citation>
    <scope>NUCLEOTIDE SEQUENCE [LARGE SCALE GENOMIC DNA]</scope>
    <source>
        <strain evidence="2">ATCC 25078 / DSM 43160 / JCM 3152 / KCC A-0152 / KCTC 9177 / NBRC 13315 / NRRL B-3577 / G-20</strain>
    </source>
</reference>
<dbReference type="Proteomes" id="UP000001382">
    <property type="component" value="Chromosome"/>
</dbReference>
<keyword evidence="2" id="KW-1185">Reference proteome</keyword>
<evidence type="ECO:0000313" key="1">
    <source>
        <dbReference type="EMBL" id="ADB77140.1"/>
    </source>
</evidence>
<dbReference type="EMBL" id="CP001867">
    <property type="protein sequence ID" value="ADB77140.1"/>
    <property type="molecule type" value="Genomic_DNA"/>
</dbReference>
<accession>D2S4J0</accession>
<proteinExistence type="predicted"/>
<dbReference type="STRING" id="526225.Gobs_4591"/>